<organism evidence="2 3">
    <name type="scientific">Ancylostoma duodenale</name>
    <dbReference type="NCBI Taxonomy" id="51022"/>
    <lineage>
        <taxon>Eukaryota</taxon>
        <taxon>Metazoa</taxon>
        <taxon>Ecdysozoa</taxon>
        <taxon>Nematoda</taxon>
        <taxon>Chromadorea</taxon>
        <taxon>Rhabditida</taxon>
        <taxon>Rhabditina</taxon>
        <taxon>Rhabditomorpha</taxon>
        <taxon>Strongyloidea</taxon>
        <taxon>Ancylostomatidae</taxon>
        <taxon>Ancylostomatinae</taxon>
        <taxon>Ancylostoma</taxon>
    </lineage>
</organism>
<dbReference type="PANTHER" id="PTHR47027:SF20">
    <property type="entry name" value="REVERSE TRANSCRIPTASE-LIKE PROTEIN WITH RNA-DIRECTED DNA POLYMERASE DOMAIN"/>
    <property type="match status" value="1"/>
</dbReference>
<evidence type="ECO:0000259" key="1">
    <source>
        <dbReference type="Pfam" id="PF00078"/>
    </source>
</evidence>
<dbReference type="OrthoDB" id="5867956at2759"/>
<dbReference type="InterPro" id="IPR000477">
    <property type="entry name" value="RT_dom"/>
</dbReference>
<keyword evidence="3" id="KW-1185">Reference proteome</keyword>
<dbReference type="EMBL" id="KN727583">
    <property type="protein sequence ID" value="KIH65376.1"/>
    <property type="molecule type" value="Genomic_DNA"/>
</dbReference>
<evidence type="ECO:0000313" key="2">
    <source>
        <dbReference type="EMBL" id="KIH65376.1"/>
    </source>
</evidence>
<evidence type="ECO:0000313" key="3">
    <source>
        <dbReference type="Proteomes" id="UP000054047"/>
    </source>
</evidence>
<accession>A0A0C2H7I8</accession>
<name>A0A0C2H7I8_9BILA</name>
<dbReference type="AlphaFoldDB" id="A0A0C2H7I8"/>
<protein>
    <recommendedName>
        <fullName evidence="1">Reverse transcriptase domain-containing protein</fullName>
    </recommendedName>
</protein>
<dbReference type="Proteomes" id="UP000054047">
    <property type="component" value="Unassembled WGS sequence"/>
</dbReference>
<dbReference type="PANTHER" id="PTHR47027">
    <property type="entry name" value="REVERSE TRANSCRIPTASE DOMAIN-CONTAINING PROTEIN"/>
    <property type="match status" value="1"/>
</dbReference>
<proteinExistence type="predicted"/>
<dbReference type="Pfam" id="PF00078">
    <property type="entry name" value="RVT_1"/>
    <property type="match status" value="1"/>
</dbReference>
<reference evidence="2 3" key="1">
    <citation type="submission" date="2013-12" db="EMBL/GenBank/DDBJ databases">
        <title>Draft genome of the parsitic nematode Ancylostoma duodenale.</title>
        <authorList>
            <person name="Mitreva M."/>
        </authorList>
    </citation>
    <scope>NUCLEOTIDE SEQUENCE [LARGE SCALE GENOMIC DNA]</scope>
    <source>
        <strain evidence="2 3">Zhejiang</strain>
    </source>
</reference>
<sequence>MAIPINICRGVRQGDTISPTLFTAALEHILRKLIWNEYGQSVNGMQLTNLRFADVVDLIVNSAQELQTMMNDLGEHSRSCSLKMNALK</sequence>
<feature type="domain" description="Reverse transcriptase" evidence="1">
    <location>
        <begin position="6"/>
        <end position="88"/>
    </location>
</feature>
<gene>
    <name evidence="2" type="ORF">ANCDUO_04302</name>
</gene>